<evidence type="ECO:0000256" key="1">
    <source>
        <dbReference type="ARBA" id="ARBA00023125"/>
    </source>
</evidence>
<dbReference type="RefSeq" id="WP_151866124.1">
    <property type="nucleotide sequence ID" value="NZ_WBZB01000033.1"/>
</dbReference>
<gene>
    <name evidence="4" type="ORF">F8153_09480</name>
</gene>
<dbReference type="Pfam" id="PF00440">
    <property type="entry name" value="TetR_N"/>
    <property type="match status" value="1"/>
</dbReference>
<dbReference type="Gene3D" id="1.10.357.10">
    <property type="entry name" value="Tetracycline Repressor, domain 2"/>
    <property type="match status" value="1"/>
</dbReference>
<dbReference type="PANTHER" id="PTHR43479:SF11">
    <property type="entry name" value="ACREF_ENVCD OPERON REPRESSOR-RELATED"/>
    <property type="match status" value="1"/>
</dbReference>
<name>A0A833HNA5_9FIRM</name>
<dbReference type="PROSITE" id="PS01081">
    <property type="entry name" value="HTH_TETR_1"/>
    <property type="match status" value="1"/>
</dbReference>
<dbReference type="SUPFAM" id="SSF48498">
    <property type="entry name" value="Tetracyclin repressor-like, C-terminal domain"/>
    <property type="match status" value="1"/>
</dbReference>
<feature type="DNA-binding region" description="H-T-H motif" evidence="2">
    <location>
        <begin position="30"/>
        <end position="49"/>
    </location>
</feature>
<dbReference type="Gene3D" id="1.10.10.60">
    <property type="entry name" value="Homeodomain-like"/>
    <property type="match status" value="1"/>
</dbReference>
<dbReference type="PROSITE" id="PS50977">
    <property type="entry name" value="HTH_TETR_2"/>
    <property type="match status" value="1"/>
</dbReference>
<dbReference type="GO" id="GO:0003677">
    <property type="term" value="F:DNA binding"/>
    <property type="evidence" value="ECO:0007669"/>
    <property type="project" value="UniProtKB-UniRule"/>
</dbReference>
<dbReference type="PANTHER" id="PTHR43479">
    <property type="entry name" value="ACREF/ENVCD OPERON REPRESSOR-RELATED"/>
    <property type="match status" value="1"/>
</dbReference>
<evidence type="ECO:0000313" key="4">
    <source>
        <dbReference type="EMBL" id="KAB3529324.1"/>
    </source>
</evidence>
<dbReference type="InterPro" id="IPR036271">
    <property type="entry name" value="Tet_transcr_reg_TetR-rel_C_sf"/>
</dbReference>
<evidence type="ECO:0000259" key="3">
    <source>
        <dbReference type="PROSITE" id="PS50977"/>
    </source>
</evidence>
<dbReference type="EMBL" id="WBZB01000033">
    <property type="protein sequence ID" value="KAB3529324.1"/>
    <property type="molecule type" value="Genomic_DNA"/>
</dbReference>
<dbReference type="InterPro" id="IPR023772">
    <property type="entry name" value="DNA-bd_HTH_TetR-type_CS"/>
</dbReference>
<dbReference type="Proteomes" id="UP000465601">
    <property type="component" value="Unassembled WGS sequence"/>
</dbReference>
<dbReference type="InterPro" id="IPR050624">
    <property type="entry name" value="HTH-type_Tx_Regulator"/>
</dbReference>
<dbReference type="OrthoDB" id="9780939at2"/>
<dbReference type="AlphaFoldDB" id="A0A833HNA5"/>
<proteinExistence type="predicted"/>
<keyword evidence="1 2" id="KW-0238">DNA-binding</keyword>
<feature type="domain" description="HTH tetR-type" evidence="3">
    <location>
        <begin position="7"/>
        <end position="67"/>
    </location>
</feature>
<comment type="caution">
    <text evidence="4">The sequence shown here is derived from an EMBL/GenBank/DDBJ whole genome shotgun (WGS) entry which is preliminary data.</text>
</comment>
<protein>
    <submittedName>
        <fullName evidence="4">TetR/AcrR family transcriptional regulator</fullName>
    </submittedName>
</protein>
<sequence>MFENLEPEKQKRILNAAYEELAKEGYEKASTNKIVKKAGIGKGMLFYYFKSKKDLFNYLVDYGTKTVINDYLSLLDNSERDYIERIKKASMVKLGAMKEHPHIFNFFGALYVNRGVEWDENLESKMLEVRNLTHIKLFSNIDTSLFREDVSPDKIFKLINWTMEGIEKDIVNSLKGQNLVDVDYDPYWKEFFDYLDDLKKILYK</sequence>
<dbReference type="SUPFAM" id="SSF46689">
    <property type="entry name" value="Homeodomain-like"/>
    <property type="match status" value="1"/>
</dbReference>
<dbReference type="InterPro" id="IPR001647">
    <property type="entry name" value="HTH_TetR"/>
</dbReference>
<evidence type="ECO:0000256" key="2">
    <source>
        <dbReference type="PROSITE-ProRule" id="PRU00335"/>
    </source>
</evidence>
<keyword evidence="5" id="KW-1185">Reference proteome</keyword>
<organism evidence="4 5">
    <name type="scientific">Alkaliphilus serpentinus</name>
    <dbReference type="NCBI Taxonomy" id="1482731"/>
    <lineage>
        <taxon>Bacteria</taxon>
        <taxon>Bacillati</taxon>
        <taxon>Bacillota</taxon>
        <taxon>Clostridia</taxon>
        <taxon>Peptostreptococcales</taxon>
        <taxon>Natronincolaceae</taxon>
        <taxon>Alkaliphilus</taxon>
    </lineage>
</organism>
<dbReference type="PRINTS" id="PR00455">
    <property type="entry name" value="HTHTETR"/>
</dbReference>
<reference evidence="4 5" key="1">
    <citation type="submission" date="2019-10" db="EMBL/GenBank/DDBJ databases">
        <title>Alkaliphilus serpentinus sp. nov. and Alkaliphilus pronyensis sp. nov., two novel anaerobic alkaliphilic species isolated from the serpentinized-hosted hydrothermal field of the Prony Bay (New Caledonia).</title>
        <authorList>
            <person name="Postec A."/>
        </authorList>
    </citation>
    <scope>NUCLEOTIDE SEQUENCE [LARGE SCALE GENOMIC DNA]</scope>
    <source>
        <strain evidence="4 5">LacT</strain>
    </source>
</reference>
<dbReference type="InterPro" id="IPR009057">
    <property type="entry name" value="Homeodomain-like_sf"/>
</dbReference>
<accession>A0A833HNA5</accession>
<evidence type="ECO:0000313" key="5">
    <source>
        <dbReference type="Proteomes" id="UP000465601"/>
    </source>
</evidence>